<feature type="transmembrane region" description="Helical" evidence="1">
    <location>
        <begin position="71"/>
        <end position="88"/>
    </location>
</feature>
<dbReference type="Proteomes" id="UP000647424">
    <property type="component" value="Unassembled WGS sequence"/>
</dbReference>
<dbReference type="AlphaFoldDB" id="A0A927FFF6"/>
<gene>
    <name evidence="2" type="ORF">IC609_00795</name>
</gene>
<evidence type="ECO:0000313" key="2">
    <source>
        <dbReference type="EMBL" id="MBD8049063.1"/>
    </source>
</evidence>
<dbReference type="RefSeq" id="WP_191817566.1">
    <property type="nucleotide sequence ID" value="NZ_JACYFT010000001.1"/>
</dbReference>
<accession>A0A927FFF6</accession>
<keyword evidence="1" id="KW-1133">Transmembrane helix</keyword>
<feature type="transmembrane region" description="Helical" evidence="1">
    <location>
        <begin position="37"/>
        <end position="59"/>
    </location>
</feature>
<comment type="caution">
    <text evidence="2">The sequence shown here is derived from an EMBL/GenBank/DDBJ whole genome shotgun (WGS) entry which is preliminary data.</text>
</comment>
<sequence length="123" mass="13835">MLDFLLWLLGEMLINGLPNLPFLLLREPRQEPRAVRWMIDLLGTLAVGALAGLLSVVMWSHALLVWTPLRWVNLILSPFLASALVVLWRRRRADATLHGLIRSGAMAFCLTLSLVAVRHFSLA</sequence>
<reference evidence="2" key="1">
    <citation type="submission" date="2020-09" db="EMBL/GenBank/DDBJ databases">
        <title>Genome seq and assembly of Limnohabitants sp.</title>
        <authorList>
            <person name="Chhetri G."/>
        </authorList>
    </citation>
    <scope>NUCLEOTIDE SEQUENCE</scope>
    <source>
        <strain evidence="2">JUR4</strain>
    </source>
</reference>
<organism evidence="2 3">
    <name type="scientific">Limnohabitans radicicola</name>
    <dbReference type="NCBI Taxonomy" id="2771427"/>
    <lineage>
        <taxon>Bacteria</taxon>
        <taxon>Pseudomonadati</taxon>
        <taxon>Pseudomonadota</taxon>
        <taxon>Betaproteobacteria</taxon>
        <taxon>Burkholderiales</taxon>
        <taxon>Comamonadaceae</taxon>
        <taxon>Limnohabitans</taxon>
    </lineage>
</organism>
<dbReference type="EMBL" id="JACYFT010000001">
    <property type="protein sequence ID" value="MBD8049063.1"/>
    <property type="molecule type" value="Genomic_DNA"/>
</dbReference>
<evidence type="ECO:0000313" key="3">
    <source>
        <dbReference type="Proteomes" id="UP000647424"/>
    </source>
</evidence>
<keyword evidence="1" id="KW-0812">Transmembrane</keyword>
<proteinExistence type="predicted"/>
<evidence type="ECO:0000256" key="1">
    <source>
        <dbReference type="SAM" id="Phobius"/>
    </source>
</evidence>
<protein>
    <submittedName>
        <fullName evidence="2">Uncharacterized protein</fullName>
    </submittedName>
</protein>
<feature type="transmembrane region" description="Helical" evidence="1">
    <location>
        <begin position="100"/>
        <end position="120"/>
    </location>
</feature>
<feature type="transmembrane region" description="Helical" evidence="1">
    <location>
        <begin position="6"/>
        <end position="25"/>
    </location>
</feature>
<keyword evidence="1" id="KW-0472">Membrane</keyword>
<name>A0A927FFF6_9BURK</name>
<keyword evidence="3" id="KW-1185">Reference proteome</keyword>